<evidence type="ECO:0000256" key="1">
    <source>
        <dbReference type="SAM" id="MobiDB-lite"/>
    </source>
</evidence>
<sequence>MGGVTSSMAAKFAFFPPNPPSYKLITDDATGLFLMDPFPHRENVDVLRLPTRRGNEIAAVYVRYPMATTTVLYSHGNAADIGQMHDLFIELSIHLRVNLMGFQCFNCDQLLSLQICVLAEMSVDIKDEVTVTVVVYSSERRYDYSGYGQSSGKPSEHNTYADIEAAYKCLEENYGTKQEDIILYGQSVGSGPTLDLAIRLPQLRAVVLHSPILSGLRVMYPVKRTYWFDIYKNIDKIPLVRCPVLVIHGTADEVVDCSHGRQLWELCQEKYEPLWLKGGNHCDLELFPEYLRHLKKFITSVEKSPSRRSSSRRSTDRIERPRRSTDCFEAPRKSTDRRERPRKSTDRPEKLRLHEYKFNNMDKLEKFRTSFDQMEKSRRSVDYHEKSRKSIDQQLERARKSVDWLDRIRVG</sequence>
<proteinExistence type="predicted"/>
<feature type="region of interest" description="Disordered" evidence="1">
    <location>
        <begin position="373"/>
        <end position="394"/>
    </location>
</feature>
<name>A0AAP0QKE6_9ROSI</name>
<dbReference type="EMBL" id="JBCGBO010000005">
    <property type="protein sequence ID" value="KAK9198154.1"/>
    <property type="molecule type" value="Genomic_DNA"/>
</dbReference>
<reference evidence="2 3" key="1">
    <citation type="submission" date="2024-05" db="EMBL/GenBank/DDBJ databases">
        <title>Haplotype-resolved chromosome-level genome assembly of Huyou (Citrus changshanensis).</title>
        <authorList>
            <person name="Miao C."/>
            <person name="Chen W."/>
            <person name="Wu Y."/>
            <person name="Wang L."/>
            <person name="Zhao S."/>
            <person name="Grierson D."/>
            <person name="Xu C."/>
            <person name="Chen K."/>
        </authorList>
    </citation>
    <scope>NUCLEOTIDE SEQUENCE [LARGE SCALE GENOMIC DNA]</scope>
    <source>
        <strain evidence="2">01-14</strain>
        <tissue evidence="2">Leaf</tissue>
    </source>
</reference>
<protein>
    <recommendedName>
        <fullName evidence="4">Serine aminopeptidase S33 domain-containing protein</fullName>
    </recommendedName>
</protein>
<evidence type="ECO:0008006" key="4">
    <source>
        <dbReference type="Google" id="ProtNLM"/>
    </source>
</evidence>
<accession>A0AAP0QKE6</accession>
<dbReference type="SUPFAM" id="SSF53474">
    <property type="entry name" value="alpha/beta-Hydrolases"/>
    <property type="match status" value="1"/>
</dbReference>
<feature type="compositionally biased region" description="Basic and acidic residues" evidence="1">
    <location>
        <begin position="313"/>
        <end position="352"/>
    </location>
</feature>
<dbReference type="PANTHER" id="PTHR12277">
    <property type="entry name" value="ALPHA/BETA HYDROLASE DOMAIN-CONTAINING PROTEIN"/>
    <property type="match status" value="1"/>
</dbReference>
<dbReference type="InterPro" id="IPR029058">
    <property type="entry name" value="AB_hydrolase_fold"/>
</dbReference>
<gene>
    <name evidence="2" type="ORF">WN944_013337</name>
</gene>
<dbReference type="AlphaFoldDB" id="A0AAP0QKE6"/>
<feature type="region of interest" description="Disordered" evidence="1">
    <location>
        <begin position="305"/>
        <end position="352"/>
    </location>
</feature>
<comment type="caution">
    <text evidence="2">The sequence shown here is derived from an EMBL/GenBank/DDBJ whole genome shotgun (WGS) entry which is preliminary data.</text>
</comment>
<keyword evidence="3" id="KW-1185">Reference proteome</keyword>
<dbReference type="Gene3D" id="3.40.50.1820">
    <property type="entry name" value="alpha/beta hydrolase"/>
    <property type="match status" value="1"/>
</dbReference>
<organism evidence="2 3">
    <name type="scientific">Citrus x changshan-huyou</name>
    <dbReference type="NCBI Taxonomy" id="2935761"/>
    <lineage>
        <taxon>Eukaryota</taxon>
        <taxon>Viridiplantae</taxon>
        <taxon>Streptophyta</taxon>
        <taxon>Embryophyta</taxon>
        <taxon>Tracheophyta</taxon>
        <taxon>Spermatophyta</taxon>
        <taxon>Magnoliopsida</taxon>
        <taxon>eudicotyledons</taxon>
        <taxon>Gunneridae</taxon>
        <taxon>Pentapetalae</taxon>
        <taxon>rosids</taxon>
        <taxon>malvids</taxon>
        <taxon>Sapindales</taxon>
        <taxon>Rutaceae</taxon>
        <taxon>Aurantioideae</taxon>
        <taxon>Citrus</taxon>
    </lineage>
</organism>
<evidence type="ECO:0000313" key="2">
    <source>
        <dbReference type="EMBL" id="KAK9198154.1"/>
    </source>
</evidence>
<dbReference type="PANTHER" id="PTHR12277:SF154">
    <property type="entry name" value="ALPHA_BETA-HYDROLASES SUPERFAMILY PROTEIN"/>
    <property type="match status" value="1"/>
</dbReference>
<dbReference type="Proteomes" id="UP001428341">
    <property type="component" value="Unassembled WGS sequence"/>
</dbReference>
<evidence type="ECO:0000313" key="3">
    <source>
        <dbReference type="Proteomes" id="UP001428341"/>
    </source>
</evidence>